<evidence type="ECO:0000256" key="8">
    <source>
        <dbReference type="ARBA" id="ARBA00022989"/>
    </source>
</evidence>
<comment type="catalytic activity">
    <reaction evidence="1">
        <text>ATP + protein L-histidine = ADP + protein N-phospho-L-histidine.</text>
        <dbReference type="EC" id="2.7.13.3"/>
    </reaction>
</comment>
<keyword evidence="10 11" id="KW-0472">Membrane</keyword>
<dbReference type="Proteomes" id="UP000305848">
    <property type="component" value="Unassembled WGS sequence"/>
</dbReference>
<evidence type="ECO:0000256" key="4">
    <source>
        <dbReference type="ARBA" id="ARBA00022553"/>
    </source>
</evidence>
<dbReference type="PROSITE" id="PS50109">
    <property type="entry name" value="HIS_KIN"/>
    <property type="match status" value="1"/>
</dbReference>
<protein>
    <recommendedName>
        <fullName evidence="3">histidine kinase</fullName>
        <ecNumber evidence="3">2.7.13.3</ecNumber>
    </recommendedName>
</protein>
<sequence length="461" mass="52854">MTLRFKFTIFFSLLISLVLIAALAVIYSLFDKTREADFNERLFSQAAYSYANFYKLKPDSFTRARIEARRPGTIAGVNVVIYDARKRLVYHSDTTYYKPDASFFSKVAQQDSLFFKHNHKEGIALYMRNAARPGYVIAMGYDKFGYDRLKKLGWILILVTLSGVMVITVLSFFLVRQATRPITELSMQMEKISETNLQRLKVKTGRVNYEQRLVATQFNAMLDRLERAFELQRSFVHHASHELRTPLATMLAQTELALRKDLTVEEAKKVLASLKDDQREMVELTNSLLLLSQYERTTLSPEWPVVRLDEVLYDTMSMVKRMLDGVNVSIEFASIPDDDLFLSIRGNDSLIRSAFRNLIKNAWLYSDNKSVAVTIDATNTEVCLYFDNNGKLLDAAEQERLFIPFFRASNSVQKKGFGLGTNIIQRIVALHKGSINYTVHNGLNRFILVFPKATSPETQQV</sequence>
<accession>A0A4U3KZD5</accession>
<evidence type="ECO:0000256" key="3">
    <source>
        <dbReference type="ARBA" id="ARBA00012438"/>
    </source>
</evidence>
<dbReference type="PANTHER" id="PTHR45436:SF15">
    <property type="entry name" value="SENSOR HISTIDINE KINASE CUSS"/>
    <property type="match status" value="1"/>
</dbReference>
<dbReference type="InterPro" id="IPR036097">
    <property type="entry name" value="HisK_dim/P_sf"/>
</dbReference>
<dbReference type="Pfam" id="PF02518">
    <property type="entry name" value="HATPase_c"/>
    <property type="match status" value="1"/>
</dbReference>
<keyword evidence="8 11" id="KW-1133">Transmembrane helix</keyword>
<feature type="transmembrane region" description="Helical" evidence="11">
    <location>
        <begin position="152"/>
        <end position="175"/>
    </location>
</feature>
<organism evidence="14 15">
    <name type="scientific">Ilyomonas limi</name>
    <dbReference type="NCBI Taxonomy" id="2575867"/>
    <lineage>
        <taxon>Bacteria</taxon>
        <taxon>Pseudomonadati</taxon>
        <taxon>Bacteroidota</taxon>
        <taxon>Chitinophagia</taxon>
        <taxon>Chitinophagales</taxon>
        <taxon>Chitinophagaceae</taxon>
        <taxon>Ilyomonas</taxon>
    </lineage>
</organism>
<dbReference type="SMART" id="SM00388">
    <property type="entry name" value="HisKA"/>
    <property type="match status" value="1"/>
</dbReference>
<evidence type="ECO:0000259" key="13">
    <source>
        <dbReference type="PROSITE" id="PS50885"/>
    </source>
</evidence>
<proteinExistence type="predicted"/>
<evidence type="ECO:0000313" key="14">
    <source>
        <dbReference type="EMBL" id="TKK67259.1"/>
    </source>
</evidence>
<dbReference type="CDD" id="cd06225">
    <property type="entry name" value="HAMP"/>
    <property type="match status" value="1"/>
</dbReference>
<name>A0A4U3KZD5_9BACT</name>
<dbReference type="PROSITE" id="PS50885">
    <property type="entry name" value="HAMP"/>
    <property type="match status" value="1"/>
</dbReference>
<evidence type="ECO:0000256" key="9">
    <source>
        <dbReference type="ARBA" id="ARBA00023012"/>
    </source>
</evidence>
<dbReference type="AlphaFoldDB" id="A0A4U3KZD5"/>
<evidence type="ECO:0000256" key="5">
    <source>
        <dbReference type="ARBA" id="ARBA00022679"/>
    </source>
</evidence>
<keyword evidence="4" id="KW-0597">Phosphoprotein</keyword>
<dbReference type="SUPFAM" id="SSF55874">
    <property type="entry name" value="ATPase domain of HSP90 chaperone/DNA topoisomerase II/histidine kinase"/>
    <property type="match status" value="1"/>
</dbReference>
<gene>
    <name evidence="14" type="ORF">FC093_15375</name>
</gene>
<keyword evidence="5" id="KW-0808">Transferase</keyword>
<keyword evidence="9" id="KW-0902">Two-component regulatory system</keyword>
<feature type="transmembrane region" description="Helical" evidence="11">
    <location>
        <begin position="7"/>
        <end position="30"/>
    </location>
</feature>
<dbReference type="GO" id="GO:0000155">
    <property type="term" value="F:phosphorelay sensor kinase activity"/>
    <property type="evidence" value="ECO:0007669"/>
    <property type="project" value="InterPro"/>
</dbReference>
<dbReference type="InterPro" id="IPR003660">
    <property type="entry name" value="HAMP_dom"/>
</dbReference>
<dbReference type="EMBL" id="SZQL01000012">
    <property type="protein sequence ID" value="TKK67259.1"/>
    <property type="molecule type" value="Genomic_DNA"/>
</dbReference>
<evidence type="ECO:0000256" key="11">
    <source>
        <dbReference type="SAM" id="Phobius"/>
    </source>
</evidence>
<dbReference type="GO" id="GO:0005886">
    <property type="term" value="C:plasma membrane"/>
    <property type="evidence" value="ECO:0007669"/>
    <property type="project" value="TreeGrafter"/>
</dbReference>
<dbReference type="CDD" id="cd00082">
    <property type="entry name" value="HisKA"/>
    <property type="match status" value="1"/>
</dbReference>
<dbReference type="PANTHER" id="PTHR45436">
    <property type="entry name" value="SENSOR HISTIDINE KINASE YKOH"/>
    <property type="match status" value="1"/>
</dbReference>
<comment type="subcellular location">
    <subcellularLocation>
        <location evidence="2">Membrane</location>
        <topology evidence="2">Multi-pass membrane protein</topology>
    </subcellularLocation>
</comment>
<dbReference type="EC" id="2.7.13.3" evidence="3"/>
<feature type="domain" description="Histidine kinase" evidence="12">
    <location>
        <begin position="238"/>
        <end position="454"/>
    </location>
</feature>
<dbReference type="InterPro" id="IPR005467">
    <property type="entry name" value="His_kinase_dom"/>
</dbReference>
<evidence type="ECO:0000256" key="7">
    <source>
        <dbReference type="ARBA" id="ARBA00022777"/>
    </source>
</evidence>
<evidence type="ECO:0000256" key="6">
    <source>
        <dbReference type="ARBA" id="ARBA00022692"/>
    </source>
</evidence>
<dbReference type="InterPro" id="IPR050428">
    <property type="entry name" value="TCS_sensor_his_kinase"/>
</dbReference>
<reference evidence="14 15" key="1">
    <citation type="submission" date="2019-05" db="EMBL/GenBank/DDBJ databases">
        <title>Panacibacter sp. strain 17mud1-8 Genome sequencing and assembly.</title>
        <authorList>
            <person name="Chhetri G."/>
        </authorList>
    </citation>
    <scope>NUCLEOTIDE SEQUENCE [LARGE SCALE GENOMIC DNA]</scope>
    <source>
        <strain evidence="14 15">17mud1-8</strain>
    </source>
</reference>
<evidence type="ECO:0000313" key="15">
    <source>
        <dbReference type="Proteomes" id="UP000305848"/>
    </source>
</evidence>
<dbReference type="Gene3D" id="6.10.340.10">
    <property type="match status" value="1"/>
</dbReference>
<dbReference type="Gene3D" id="1.10.287.130">
    <property type="match status" value="1"/>
</dbReference>
<keyword evidence="15" id="KW-1185">Reference proteome</keyword>
<evidence type="ECO:0000256" key="1">
    <source>
        <dbReference type="ARBA" id="ARBA00000085"/>
    </source>
</evidence>
<evidence type="ECO:0000256" key="2">
    <source>
        <dbReference type="ARBA" id="ARBA00004141"/>
    </source>
</evidence>
<keyword evidence="7 14" id="KW-0418">Kinase</keyword>
<evidence type="ECO:0000256" key="10">
    <source>
        <dbReference type="ARBA" id="ARBA00023136"/>
    </source>
</evidence>
<evidence type="ECO:0000259" key="12">
    <source>
        <dbReference type="PROSITE" id="PS50109"/>
    </source>
</evidence>
<comment type="caution">
    <text evidence="14">The sequence shown here is derived from an EMBL/GenBank/DDBJ whole genome shotgun (WGS) entry which is preliminary data.</text>
</comment>
<dbReference type="InterPro" id="IPR036890">
    <property type="entry name" value="HATPase_C_sf"/>
</dbReference>
<dbReference type="Gene3D" id="3.30.565.10">
    <property type="entry name" value="Histidine kinase-like ATPase, C-terminal domain"/>
    <property type="match status" value="1"/>
</dbReference>
<dbReference type="InterPro" id="IPR003594">
    <property type="entry name" value="HATPase_dom"/>
</dbReference>
<dbReference type="RefSeq" id="WP_137262689.1">
    <property type="nucleotide sequence ID" value="NZ_SZQL01000012.1"/>
</dbReference>
<feature type="domain" description="HAMP" evidence="13">
    <location>
        <begin position="176"/>
        <end position="230"/>
    </location>
</feature>
<dbReference type="SUPFAM" id="SSF47384">
    <property type="entry name" value="Homodimeric domain of signal transducing histidine kinase"/>
    <property type="match status" value="1"/>
</dbReference>
<dbReference type="OrthoDB" id="594725at2"/>
<keyword evidence="6 11" id="KW-0812">Transmembrane</keyword>
<dbReference type="Pfam" id="PF00512">
    <property type="entry name" value="HisKA"/>
    <property type="match status" value="1"/>
</dbReference>
<dbReference type="SMART" id="SM00304">
    <property type="entry name" value="HAMP"/>
    <property type="match status" value="1"/>
</dbReference>
<dbReference type="SMART" id="SM00387">
    <property type="entry name" value="HATPase_c"/>
    <property type="match status" value="1"/>
</dbReference>
<dbReference type="InterPro" id="IPR003661">
    <property type="entry name" value="HisK_dim/P_dom"/>
</dbReference>